<dbReference type="EMBL" id="BAABBE010000018">
    <property type="protein sequence ID" value="GAA3664929.1"/>
    <property type="molecule type" value="Genomic_DNA"/>
</dbReference>
<organism evidence="1 2">
    <name type="scientific">Lentzea roselyniae</name>
    <dbReference type="NCBI Taxonomy" id="531940"/>
    <lineage>
        <taxon>Bacteria</taxon>
        <taxon>Bacillati</taxon>
        <taxon>Actinomycetota</taxon>
        <taxon>Actinomycetes</taxon>
        <taxon>Pseudonocardiales</taxon>
        <taxon>Pseudonocardiaceae</taxon>
        <taxon>Lentzea</taxon>
    </lineage>
</organism>
<gene>
    <name evidence="1" type="ORF">GCM10022267_58980</name>
</gene>
<comment type="caution">
    <text evidence="1">The sequence shown here is derived from an EMBL/GenBank/DDBJ whole genome shotgun (WGS) entry which is preliminary data.</text>
</comment>
<reference evidence="2" key="1">
    <citation type="journal article" date="2019" name="Int. J. Syst. Evol. Microbiol.">
        <title>The Global Catalogue of Microorganisms (GCM) 10K type strain sequencing project: providing services to taxonomists for standard genome sequencing and annotation.</title>
        <authorList>
            <consortium name="The Broad Institute Genomics Platform"/>
            <consortium name="The Broad Institute Genome Sequencing Center for Infectious Disease"/>
            <person name="Wu L."/>
            <person name="Ma J."/>
        </authorList>
    </citation>
    <scope>NUCLEOTIDE SEQUENCE [LARGE SCALE GENOMIC DNA]</scope>
    <source>
        <strain evidence="2">JCM 17494</strain>
    </source>
</reference>
<protein>
    <submittedName>
        <fullName evidence="1">Uncharacterized protein</fullName>
    </submittedName>
</protein>
<keyword evidence="2" id="KW-1185">Reference proteome</keyword>
<evidence type="ECO:0000313" key="1">
    <source>
        <dbReference type="EMBL" id="GAA3664929.1"/>
    </source>
</evidence>
<dbReference type="Proteomes" id="UP001500711">
    <property type="component" value="Unassembled WGS sequence"/>
</dbReference>
<sequence>MTDIRSFRNACYEAARRTGGKVIEFRVADDVTPNFHQGLIAYRERTVAIACTRDSAVLALAEPRTIDFVDGVGESGPLTFVDAPELVAVLAALLPGSQVLTPPELNGPFDAATWPHISPDDITYWRPGTLGEALFHYWD</sequence>
<dbReference type="RefSeq" id="WP_346133433.1">
    <property type="nucleotide sequence ID" value="NZ_BAABBE010000018.1"/>
</dbReference>
<evidence type="ECO:0000313" key="2">
    <source>
        <dbReference type="Proteomes" id="UP001500711"/>
    </source>
</evidence>
<accession>A0ABP7BM43</accession>
<name>A0ABP7BM43_9PSEU</name>
<proteinExistence type="predicted"/>